<gene>
    <name evidence="2" type="ORF">ACH3VR_13830</name>
</gene>
<proteinExistence type="predicted"/>
<sequence>MTGLSVERVRSSARLLQGVTTAVGTSSTGETRRKHAETCRMFGAK</sequence>
<evidence type="ECO:0000256" key="1">
    <source>
        <dbReference type="SAM" id="MobiDB-lite"/>
    </source>
</evidence>
<organism evidence="2 3">
    <name type="scientific">Microbacterium alkaliflavum</name>
    <dbReference type="NCBI Taxonomy" id="3248839"/>
    <lineage>
        <taxon>Bacteria</taxon>
        <taxon>Bacillati</taxon>
        <taxon>Actinomycetota</taxon>
        <taxon>Actinomycetes</taxon>
        <taxon>Micrococcales</taxon>
        <taxon>Microbacteriaceae</taxon>
        <taxon>Microbacterium</taxon>
    </lineage>
</organism>
<protein>
    <submittedName>
        <fullName evidence="2">Uncharacterized protein</fullName>
    </submittedName>
</protein>
<keyword evidence="3" id="KW-1185">Reference proteome</keyword>
<dbReference type="RefSeq" id="WP_397556889.1">
    <property type="nucleotide sequence ID" value="NZ_JBIQWL010000004.1"/>
</dbReference>
<comment type="caution">
    <text evidence="2">The sequence shown here is derived from an EMBL/GenBank/DDBJ whole genome shotgun (WGS) entry which is preliminary data.</text>
</comment>
<accession>A0ABW7QAR4</accession>
<dbReference type="EMBL" id="JBIQWL010000004">
    <property type="protein sequence ID" value="MFH8251448.1"/>
    <property type="molecule type" value="Genomic_DNA"/>
</dbReference>
<feature type="region of interest" description="Disordered" evidence="1">
    <location>
        <begin position="23"/>
        <end position="45"/>
    </location>
</feature>
<evidence type="ECO:0000313" key="2">
    <source>
        <dbReference type="EMBL" id="MFH8251448.1"/>
    </source>
</evidence>
<evidence type="ECO:0000313" key="3">
    <source>
        <dbReference type="Proteomes" id="UP001610861"/>
    </source>
</evidence>
<reference evidence="2 3" key="1">
    <citation type="submission" date="2024-09" db="EMBL/GenBank/DDBJ databases">
        <authorList>
            <person name="Pan X."/>
        </authorList>
    </citation>
    <scope>NUCLEOTIDE SEQUENCE [LARGE SCALE GENOMIC DNA]</scope>
    <source>
        <strain evidence="2 3">B2969</strain>
    </source>
</reference>
<name>A0ABW7QAR4_9MICO</name>
<dbReference type="Proteomes" id="UP001610861">
    <property type="component" value="Unassembled WGS sequence"/>
</dbReference>